<feature type="region of interest" description="Disordered" evidence="1">
    <location>
        <begin position="62"/>
        <end position="81"/>
    </location>
</feature>
<dbReference type="Proteomes" id="UP001196413">
    <property type="component" value="Unassembled WGS sequence"/>
</dbReference>
<gene>
    <name evidence="2" type="ORF">KIN20_021406</name>
</gene>
<dbReference type="EMBL" id="JAHQIW010004334">
    <property type="protein sequence ID" value="KAJ1362000.1"/>
    <property type="molecule type" value="Genomic_DNA"/>
</dbReference>
<keyword evidence="3" id="KW-1185">Reference proteome</keyword>
<evidence type="ECO:0000313" key="2">
    <source>
        <dbReference type="EMBL" id="KAJ1362000.1"/>
    </source>
</evidence>
<evidence type="ECO:0000256" key="1">
    <source>
        <dbReference type="SAM" id="MobiDB-lite"/>
    </source>
</evidence>
<comment type="caution">
    <text evidence="2">The sequence shown here is derived from an EMBL/GenBank/DDBJ whole genome shotgun (WGS) entry which is preliminary data.</text>
</comment>
<reference evidence="2" key="1">
    <citation type="submission" date="2021-06" db="EMBL/GenBank/DDBJ databases">
        <title>Parelaphostrongylus tenuis whole genome reference sequence.</title>
        <authorList>
            <person name="Garwood T.J."/>
            <person name="Larsen P.A."/>
            <person name="Fountain-Jones N.M."/>
            <person name="Garbe J.R."/>
            <person name="Macchietto M.G."/>
            <person name="Kania S.A."/>
            <person name="Gerhold R.W."/>
            <person name="Richards J.E."/>
            <person name="Wolf T.M."/>
        </authorList>
    </citation>
    <scope>NUCLEOTIDE SEQUENCE</scope>
    <source>
        <strain evidence="2">MNPRO001-30</strain>
        <tissue evidence="2">Meninges</tissue>
    </source>
</reference>
<sequence>MMLKELSEAGKKIGLCINCMRTRSMKSQLCNDEHIRLHGSLIAETFPYVYLGRSLNMENNMEEELDSRKSRVRKPPTKQRTPNYALTDYDSTILPTHCLQRRRELILRPRQDYNDRLTERLNDVFSKSVGTQNTYPACTAQILEI</sequence>
<name>A0AAD5MNW6_PARTN</name>
<protein>
    <submittedName>
        <fullName evidence="2">Uncharacterized protein</fullName>
    </submittedName>
</protein>
<organism evidence="2 3">
    <name type="scientific">Parelaphostrongylus tenuis</name>
    <name type="common">Meningeal worm</name>
    <dbReference type="NCBI Taxonomy" id="148309"/>
    <lineage>
        <taxon>Eukaryota</taxon>
        <taxon>Metazoa</taxon>
        <taxon>Ecdysozoa</taxon>
        <taxon>Nematoda</taxon>
        <taxon>Chromadorea</taxon>
        <taxon>Rhabditida</taxon>
        <taxon>Rhabditina</taxon>
        <taxon>Rhabditomorpha</taxon>
        <taxon>Strongyloidea</taxon>
        <taxon>Metastrongylidae</taxon>
        <taxon>Parelaphostrongylus</taxon>
    </lineage>
</organism>
<dbReference type="AlphaFoldDB" id="A0AAD5MNW6"/>
<proteinExistence type="predicted"/>
<accession>A0AAD5MNW6</accession>
<evidence type="ECO:0000313" key="3">
    <source>
        <dbReference type="Proteomes" id="UP001196413"/>
    </source>
</evidence>